<reference evidence="6 7" key="1">
    <citation type="submission" date="2019-08" db="EMBL/GenBank/DDBJ databases">
        <title>In-depth cultivation of the pig gut microbiome towards novel bacterial diversity and tailored functional studies.</title>
        <authorList>
            <person name="Wylensek D."/>
            <person name="Hitch T.C.A."/>
            <person name="Clavel T."/>
        </authorList>
    </citation>
    <scope>NUCLEOTIDE SEQUENCE [LARGE SCALE GENOMIC DNA]</scope>
    <source>
        <strain evidence="6 7">BBE-744-WT-12</strain>
    </source>
</reference>
<dbReference type="Gene3D" id="2.60.120.260">
    <property type="entry name" value="Galactose-binding domain-like"/>
    <property type="match status" value="1"/>
</dbReference>
<name>A0A844FZ93_9BACT</name>
<dbReference type="AlphaFoldDB" id="A0A844FZ93"/>
<dbReference type="Proteomes" id="UP000435649">
    <property type="component" value="Unassembled WGS sequence"/>
</dbReference>
<dbReference type="GO" id="GO:0016052">
    <property type="term" value="P:carbohydrate catabolic process"/>
    <property type="evidence" value="ECO:0007669"/>
    <property type="project" value="InterPro"/>
</dbReference>
<dbReference type="GO" id="GO:0030246">
    <property type="term" value="F:carbohydrate binding"/>
    <property type="evidence" value="ECO:0007669"/>
    <property type="project" value="InterPro"/>
</dbReference>
<dbReference type="SUPFAM" id="SSF51445">
    <property type="entry name" value="(Trans)glycosidases"/>
    <property type="match status" value="1"/>
</dbReference>
<dbReference type="InterPro" id="IPR008979">
    <property type="entry name" value="Galactose-bd-like_sf"/>
</dbReference>
<accession>A0A844FZ93</accession>
<dbReference type="Pfam" id="PF02018">
    <property type="entry name" value="CBM_4_9"/>
    <property type="match status" value="1"/>
</dbReference>
<dbReference type="CDD" id="cd09621">
    <property type="entry name" value="CBM9_like_5"/>
    <property type="match status" value="1"/>
</dbReference>
<evidence type="ECO:0000313" key="6">
    <source>
        <dbReference type="EMBL" id="MST96670.1"/>
    </source>
</evidence>
<evidence type="ECO:0000313" key="7">
    <source>
        <dbReference type="Proteomes" id="UP000435649"/>
    </source>
</evidence>
<dbReference type="GO" id="GO:0004553">
    <property type="term" value="F:hydrolase activity, hydrolyzing O-glycosyl compounds"/>
    <property type="evidence" value="ECO:0007669"/>
    <property type="project" value="InterPro"/>
</dbReference>
<evidence type="ECO:0008006" key="8">
    <source>
        <dbReference type="Google" id="ProtNLM"/>
    </source>
</evidence>
<dbReference type="InterPro" id="IPR003305">
    <property type="entry name" value="CenC_carb-bd"/>
</dbReference>
<comment type="similarity">
    <text evidence="1">Belongs to the glycosyl hydrolase 10 (cellulase F) family.</text>
</comment>
<dbReference type="Gene3D" id="3.20.20.80">
    <property type="entry name" value="Glycosidases"/>
    <property type="match status" value="1"/>
</dbReference>
<protein>
    <recommendedName>
        <fullName evidence="8">Carbohydrate binding protein with CBM9 domain</fullName>
    </recommendedName>
</protein>
<organism evidence="6 7">
    <name type="scientific">Victivallis lenta</name>
    <dbReference type="NCBI Taxonomy" id="2606640"/>
    <lineage>
        <taxon>Bacteria</taxon>
        <taxon>Pseudomonadati</taxon>
        <taxon>Lentisphaerota</taxon>
        <taxon>Lentisphaeria</taxon>
        <taxon>Victivallales</taxon>
        <taxon>Victivallaceae</taxon>
        <taxon>Victivallis</taxon>
    </lineage>
</organism>
<dbReference type="SUPFAM" id="SSF49344">
    <property type="entry name" value="CBD9-like"/>
    <property type="match status" value="1"/>
</dbReference>
<keyword evidence="2" id="KW-0378">Hydrolase</keyword>
<dbReference type="Gene3D" id="2.60.40.1190">
    <property type="match status" value="1"/>
</dbReference>
<evidence type="ECO:0000259" key="5">
    <source>
        <dbReference type="Pfam" id="PF06452"/>
    </source>
</evidence>
<gene>
    <name evidence="6" type="ORF">FYJ85_06375</name>
</gene>
<sequence length="1170" mass="128364">MSKPSGCCGFRTASSGTGKSKEPRMKMRNMKRQLLLSALLSCGLLSAAAVIDDFETGVRGWGGWCDAQSEAPAFRLSEDAAAGKRSLEFTFPGSVTHGGVTRNRITIPPGATALEFRVKLVDGAMPGTLLLETAAPAGEPRDVFRSTLPAPAAGSWRKVTIPLEKFTYAYTKGGPARTEKNLRPDRTKTFDLILIGYRQPRGVFRLDDLRWSAAELRQAAPRPEQPAGVNLIPGDTSFETGIGGWICYYAPEQLDVCRTDAAFGTNCLEIKGGDKAVSWVSNYLMHDAIRAGNDYTLSFYAKAAPGRKLTARLIDLNWNNLASKEFQLTPEWKRHDLKIPAVRENRKTFLSFEVPRNAGGNVRIDAIQLERGTEPGPYRAGSDVELYATTGHSGEVVTAGTTPVLEIRLRNTTAREIRAGITLDPGGGHAPLLRETVLVPEKTATVAVPCEFAREPGYYPVRITVRDDRGRQLARQHAPFAVVPPVEPGKKDGLFGIAINYVPQDAMRRAGSTWARGNSASWLSAEPRRGELAASDNRSRSRLNQLFTITDMVRLPGWVEKKNGLAADPESARAFARWTAEHYGPRAGAFELQNEPDLTMLKPSGVSRGEAAANLAALYRVFHPEIARTGKPLLLNVSGEGIGFAREMFRLAADSIDGLASHPYTFPRYLGPQAGYCSGPEDGKVLGQLEEAAELLRQYGGCRELWVGELGWGLDYTAEPDSVWAERQAAYLARSFLLCRTLPELRHIIWFTGAGCLEGGRYEYGIWRNDNGLRPLPAVAAFAALGSILDGAEKSELLLDGEIKAAGWKNGSREYLAVWSPEPEPDAQPVDPRGAGVRNLYGSRHKGGFVPGEAPYYLEITSPEQRQEILRQLARQKPLTVQGHPADDRTLALSIRNNLAENWTGTLQADGGPTVQLTLRPRELRELKLPLAAPLPAAGRELELVFRPSAGSETRTRITAPPMLDIRPLGGLDWKTVPFDRLSPQIVLDERNQIQPPDPFISWRGPEDLSARLFLAWDRNGLYLLAEVKDDQFEQPFSGAEIWRGDSMQFAFDCGNDARPRSGYDGNDCEFGAAFGRSPWCWQAVAGLESGDVAGRLETAVTREDGKILYRVRIPWSELAPLGPRPGGIAGFNAVFHDRDDGVANYFAALSPGLSPFKNPSLFRRIRLTE</sequence>
<dbReference type="SUPFAM" id="SSF49785">
    <property type="entry name" value="Galactose-binding domain-like"/>
    <property type="match status" value="1"/>
</dbReference>
<keyword evidence="7" id="KW-1185">Reference proteome</keyword>
<evidence type="ECO:0000259" key="4">
    <source>
        <dbReference type="Pfam" id="PF02018"/>
    </source>
</evidence>
<dbReference type="InterPro" id="IPR017853">
    <property type="entry name" value="GH"/>
</dbReference>
<evidence type="ECO:0000256" key="1">
    <source>
        <dbReference type="ARBA" id="ARBA00007495"/>
    </source>
</evidence>
<evidence type="ECO:0000256" key="3">
    <source>
        <dbReference type="SAM" id="MobiDB-lite"/>
    </source>
</evidence>
<feature type="domain" description="CBM-cenC" evidence="4">
    <location>
        <begin position="237"/>
        <end position="334"/>
    </location>
</feature>
<evidence type="ECO:0000256" key="2">
    <source>
        <dbReference type="ARBA" id="ARBA00022801"/>
    </source>
</evidence>
<comment type="caution">
    <text evidence="6">The sequence shown here is derived from an EMBL/GenBank/DDBJ whole genome shotgun (WGS) entry which is preliminary data.</text>
</comment>
<dbReference type="Pfam" id="PF06452">
    <property type="entry name" value="CBM9_1"/>
    <property type="match status" value="1"/>
</dbReference>
<dbReference type="EMBL" id="VUNS01000005">
    <property type="protein sequence ID" value="MST96670.1"/>
    <property type="molecule type" value="Genomic_DNA"/>
</dbReference>
<dbReference type="InterPro" id="IPR010502">
    <property type="entry name" value="Carb-bd_dom_fam9"/>
</dbReference>
<feature type="region of interest" description="Disordered" evidence="3">
    <location>
        <begin position="1"/>
        <end position="25"/>
    </location>
</feature>
<proteinExistence type="inferred from homology"/>
<feature type="domain" description="Carbohydrate-binding" evidence="5">
    <location>
        <begin position="1004"/>
        <end position="1169"/>
    </location>
</feature>